<proteinExistence type="inferred from homology"/>
<comment type="similarity">
    <text evidence="1">Belongs to the universal stress protein A family.</text>
</comment>
<organism evidence="3 4">
    <name type="scientific">Haloarcula pellucida</name>
    <dbReference type="NCBI Taxonomy" id="1427151"/>
    <lineage>
        <taxon>Archaea</taxon>
        <taxon>Methanobacteriati</taxon>
        <taxon>Methanobacteriota</taxon>
        <taxon>Stenosarchaea group</taxon>
        <taxon>Halobacteria</taxon>
        <taxon>Halobacteriales</taxon>
        <taxon>Haloarculaceae</taxon>
        <taxon>Haloarcula</taxon>
    </lineage>
</organism>
<evidence type="ECO:0000313" key="4">
    <source>
        <dbReference type="Proteomes" id="UP000605784"/>
    </source>
</evidence>
<reference evidence="3" key="2">
    <citation type="submission" date="2020-09" db="EMBL/GenBank/DDBJ databases">
        <authorList>
            <person name="Sun Q."/>
            <person name="Ohkuma M."/>
        </authorList>
    </citation>
    <scope>NUCLEOTIDE SEQUENCE</scope>
    <source>
        <strain evidence="3">JCM 17820</strain>
    </source>
</reference>
<evidence type="ECO:0000256" key="1">
    <source>
        <dbReference type="ARBA" id="ARBA00008791"/>
    </source>
</evidence>
<sequence>MYDHILFPTDGSDTAESVLDYVLDVAAAHDATLHVLHVADTNRDSVTDVRGEIVDVLEQAGERVVGTVVDRATDRGVTAEGEVMQGDPSLTIADYAAEYGMDLVVMPTHGRRGLERVLLGSVTERVLNAAPVPVLVVNPDGEAEYRYPCRRVLVPTDGSPGAERALAEGVDVAAATGATLHVLHVVETGSLGPDARSVIRDSELDEHAHEILDSAVETAEESLDSVTGSVVYGTPHREIRAYAESEGVDLLVLGTQGQTNFSWYALGGVSSKLVRSSPAPLLMTRTAED</sequence>
<comment type="caution">
    <text evidence="3">The sequence shown here is derived from an EMBL/GenBank/DDBJ whole genome shotgun (WGS) entry which is preliminary data.</text>
</comment>
<gene>
    <name evidence="3" type="ORF">GCM10009030_23730</name>
</gene>
<dbReference type="Gene3D" id="3.40.50.620">
    <property type="entry name" value="HUPs"/>
    <property type="match status" value="2"/>
</dbReference>
<dbReference type="PRINTS" id="PR01438">
    <property type="entry name" value="UNVRSLSTRESS"/>
</dbReference>
<evidence type="ECO:0000259" key="2">
    <source>
        <dbReference type="Pfam" id="PF00582"/>
    </source>
</evidence>
<dbReference type="SUPFAM" id="SSF52402">
    <property type="entry name" value="Adenine nucleotide alpha hydrolases-like"/>
    <property type="match status" value="2"/>
</dbReference>
<dbReference type="EMBL" id="BMOU01000004">
    <property type="protein sequence ID" value="GGN95984.1"/>
    <property type="molecule type" value="Genomic_DNA"/>
</dbReference>
<dbReference type="InterPro" id="IPR006016">
    <property type="entry name" value="UspA"/>
</dbReference>
<name>A0A830GNR3_9EURY</name>
<dbReference type="InterPro" id="IPR014729">
    <property type="entry name" value="Rossmann-like_a/b/a_fold"/>
</dbReference>
<dbReference type="PANTHER" id="PTHR46268:SF6">
    <property type="entry name" value="UNIVERSAL STRESS PROTEIN UP12"/>
    <property type="match status" value="1"/>
</dbReference>
<dbReference type="PANTHER" id="PTHR46268">
    <property type="entry name" value="STRESS RESPONSE PROTEIN NHAX"/>
    <property type="match status" value="1"/>
</dbReference>
<dbReference type="Proteomes" id="UP000605784">
    <property type="component" value="Unassembled WGS sequence"/>
</dbReference>
<dbReference type="RefSeq" id="WP_188997861.1">
    <property type="nucleotide sequence ID" value="NZ_BMOU01000004.1"/>
</dbReference>
<reference evidence="3" key="1">
    <citation type="journal article" date="2014" name="Int. J. Syst. Evol. Microbiol.">
        <title>Complete genome sequence of Corynebacterium casei LMG S-19264T (=DSM 44701T), isolated from a smear-ripened cheese.</title>
        <authorList>
            <consortium name="US DOE Joint Genome Institute (JGI-PGF)"/>
            <person name="Walter F."/>
            <person name="Albersmeier A."/>
            <person name="Kalinowski J."/>
            <person name="Ruckert C."/>
        </authorList>
    </citation>
    <scope>NUCLEOTIDE SEQUENCE</scope>
    <source>
        <strain evidence="3">JCM 17820</strain>
    </source>
</reference>
<evidence type="ECO:0000313" key="3">
    <source>
        <dbReference type="EMBL" id="GGN95984.1"/>
    </source>
</evidence>
<dbReference type="Pfam" id="PF00582">
    <property type="entry name" value="Usp"/>
    <property type="match status" value="2"/>
</dbReference>
<keyword evidence="4" id="KW-1185">Reference proteome</keyword>
<feature type="domain" description="UspA" evidence="2">
    <location>
        <begin position="150"/>
        <end position="285"/>
    </location>
</feature>
<dbReference type="AlphaFoldDB" id="A0A830GNR3"/>
<dbReference type="CDD" id="cd00293">
    <property type="entry name" value="USP-like"/>
    <property type="match status" value="2"/>
</dbReference>
<protein>
    <submittedName>
        <fullName evidence="3">Universal stress protein</fullName>
    </submittedName>
</protein>
<accession>A0A830GNR3</accession>
<dbReference type="InterPro" id="IPR006015">
    <property type="entry name" value="Universal_stress_UspA"/>
</dbReference>
<feature type="domain" description="UspA" evidence="2">
    <location>
        <begin position="1"/>
        <end position="137"/>
    </location>
</feature>